<proteinExistence type="predicted"/>
<reference evidence="1 2" key="1">
    <citation type="submission" date="2015-09" db="EMBL/GenBank/DDBJ databases">
        <title>Trachymyrmex cornetzi WGS genome.</title>
        <authorList>
            <person name="Nygaard S."/>
            <person name="Hu H."/>
            <person name="Boomsma J."/>
            <person name="Zhang G."/>
        </authorList>
    </citation>
    <scope>NUCLEOTIDE SEQUENCE [LARGE SCALE GENOMIC DNA]</scope>
    <source>
        <strain evidence="1">Tcor2-1</strain>
        <tissue evidence="1">Whole body</tissue>
    </source>
</reference>
<dbReference type="AlphaFoldDB" id="A0A195E6F2"/>
<gene>
    <name evidence="1" type="ORF">ALC57_07357</name>
</gene>
<dbReference type="EMBL" id="KQ979608">
    <property type="protein sequence ID" value="KYN20452.1"/>
    <property type="molecule type" value="Genomic_DNA"/>
</dbReference>
<dbReference type="Proteomes" id="UP000078492">
    <property type="component" value="Unassembled WGS sequence"/>
</dbReference>
<protein>
    <submittedName>
        <fullName evidence="1">Uncharacterized protein</fullName>
    </submittedName>
</protein>
<accession>A0A195E6F2</accession>
<keyword evidence="2" id="KW-1185">Reference proteome</keyword>
<evidence type="ECO:0000313" key="2">
    <source>
        <dbReference type="Proteomes" id="UP000078492"/>
    </source>
</evidence>
<organism evidence="1 2">
    <name type="scientific">Trachymyrmex cornetzi</name>
    <dbReference type="NCBI Taxonomy" id="471704"/>
    <lineage>
        <taxon>Eukaryota</taxon>
        <taxon>Metazoa</taxon>
        <taxon>Ecdysozoa</taxon>
        <taxon>Arthropoda</taxon>
        <taxon>Hexapoda</taxon>
        <taxon>Insecta</taxon>
        <taxon>Pterygota</taxon>
        <taxon>Neoptera</taxon>
        <taxon>Endopterygota</taxon>
        <taxon>Hymenoptera</taxon>
        <taxon>Apocrita</taxon>
        <taxon>Aculeata</taxon>
        <taxon>Formicoidea</taxon>
        <taxon>Formicidae</taxon>
        <taxon>Myrmicinae</taxon>
        <taxon>Trachymyrmex</taxon>
    </lineage>
</organism>
<name>A0A195E6F2_9HYME</name>
<sequence>MVAERYASHSAIADHRPGGAGAVPVRVHCAATAVRGSDSRFVVATSAYLRELGRERANRNSLGVTTARSLIRHRGRVLVGDVIVTGMERRDGGEGGATERGWWRVSLPLCEDSGLSCQVQLRWSR</sequence>
<evidence type="ECO:0000313" key="1">
    <source>
        <dbReference type="EMBL" id="KYN20452.1"/>
    </source>
</evidence>